<dbReference type="GO" id="GO:0045490">
    <property type="term" value="P:pectin catabolic process"/>
    <property type="evidence" value="ECO:0007669"/>
    <property type="project" value="TreeGrafter"/>
</dbReference>
<keyword evidence="8" id="KW-1015">Disulfide bond</keyword>
<accession>E7CIZ3</accession>
<dbReference type="GO" id="GO:0004650">
    <property type="term" value="F:polygalacturonase activity"/>
    <property type="evidence" value="ECO:0007669"/>
    <property type="project" value="UniProtKB-EC"/>
</dbReference>
<dbReference type="InterPro" id="IPR000743">
    <property type="entry name" value="Glyco_hydro_28"/>
</dbReference>
<protein>
    <recommendedName>
        <fullName evidence="3">endo-polygalacturonase</fullName>
        <ecNumber evidence="3">3.2.1.15</ecNumber>
    </recommendedName>
</protein>
<feature type="signal peptide" evidence="14">
    <location>
        <begin position="1"/>
        <end position="19"/>
    </location>
</feature>
<evidence type="ECO:0000256" key="8">
    <source>
        <dbReference type="ARBA" id="ARBA00023157"/>
    </source>
</evidence>
<evidence type="ECO:0000256" key="9">
    <source>
        <dbReference type="ARBA" id="ARBA00023180"/>
    </source>
</evidence>
<dbReference type="Gene3D" id="2.160.20.10">
    <property type="entry name" value="Single-stranded right-handed beta-helix, Pectin lyase-like"/>
    <property type="match status" value="1"/>
</dbReference>
<dbReference type="GO" id="GO:0005576">
    <property type="term" value="C:extracellular region"/>
    <property type="evidence" value="ECO:0007669"/>
    <property type="project" value="UniProtKB-SubCell"/>
</dbReference>
<evidence type="ECO:0000256" key="10">
    <source>
        <dbReference type="ARBA" id="ARBA00023295"/>
    </source>
</evidence>
<evidence type="ECO:0000256" key="13">
    <source>
        <dbReference type="RuleBase" id="RU361169"/>
    </source>
</evidence>
<reference evidence="15" key="2">
    <citation type="submission" date="2013-09" db="EMBL/GenBank/DDBJ databases">
        <authorList>
            <person name="Pauchet Y."/>
        </authorList>
    </citation>
    <scope>NUCLEOTIDE SEQUENCE</scope>
    <source>
        <tissue evidence="15">Midgut</tissue>
    </source>
</reference>
<evidence type="ECO:0000256" key="6">
    <source>
        <dbReference type="ARBA" id="ARBA00022737"/>
    </source>
</evidence>
<keyword evidence="11" id="KW-0961">Cell wall biogenesis/degradation</keyword>
<keyword evidence="6" id="KW-0677">Repeat</keyword>
<evidence type="ECO:0000256" key="14">
    <source>
        <dbReference type="SAM" id="SignalP"/>
    </source>
</evidence>
<comment type="subcellular location">
    <subcellularLocation>
        <location evidence="1">Secreted</location>
    </subcellularLocation>
</comment>
<dbReference type="InterPro" id="IPR011050">
    <property type="entry name" value="Pectin_lyase_fold/virulence"/>
</dbReference>
<keyword evidence="7 13" id="KW-0378">Hydrolase</keyword>
<feature type="chain" id="PRO_5003218331" description="endo-polygalacturonase" evidence="14">
    <location>
        <begin position="20"/>
        <end position="366"/>
    </location>
</feature>
<evidence type="ECO:0000256" key="3">
    <source>
        <dbReference type="ARBA" id="ARBA00012736"/>
    </source>
</evidence>
<evidence type="ECO:0000256" key="4">
    <source>
        <dbReference type="ARBA" id="ARBA00022525"/>
    </source>
</evidence>
<proteinExistence type="evidence at transcript level"/>
<dbReference type="OrthoDB" id="6727952at2759"/>
<evidence type="ECO:0000256" key="1">
    <source>
        <dbReference type="ARBA" id="ARBA00004613"/>
    </source>
</evidence>
<evidence type="ECO:0000256" key="2">
    <source>
        <dbReference type="ARBA" id="ARBA00008834"/>
    </source>
</evidence>
<dbReference type="SUPFAM" id="SSF51126">
    <property type="entry name" value="Pectin lyase-like"/>
    <property type="match status" value="1"/>
</dbReference>
<comment type="catalytic activity">
    <reaction evidence="12">
        <text>(1,4-alpha-D-galacturonosyl)n+m + H2O = (1,4-alpha-D-galacturonosyl)n + (1,4-alpha-D-galacturonosyl)m.</text>
        <dbReference type="EC" id="3.2.1.15"/>
    </reaction>
</comment>
<comment type="similarity">
    <text evidence="2 13">Belongs to the glycosyl hydrolase 28 family.</text>
</comment>
<evidence type="ECO:0000256" key="7">
    <source>
        <dbReference type="ARBA" id="ARBA00022801"/>
    </source>
</evidence>
<reference evidence="15" key="1">
    <citation type="journal article" date="2010" name="PLoS ONE">
        <title>Diversity of beetle genes encoding novel plant cell wall degrading enzymes.</title>
        <authorList>
            <person name="Pauchet Y."/>
            <person name="Wilkinson P."/>
            <person name="Chauhan R."/>
            <person name="Ffrench-Constant R.H."/>
        </authorList>
    </citation>
    <scope>NUCLEOTIDE SEQUENCE</scope>
    <source>
        <tissue evidence="15">Midgut</tissue>
    </source>
</reference>
<dbReference type="Pfam" id="PF00295">
    <property type="entry name" value="Glyco_hydro_28"/>
    <property type="match status" value="1"/>
</dbReference>
<dbReference type="InterPro" id="IPR012334">
    <property type="entry name" value="Pectin_lyas_fold"/>
</dbReference>
<evidence type="ECO:0000256" key="12">
    <source>
        <dbReference type="ARBA" id="ARBA00034074"/>
    </source>
</evidence>
<evidence type="ECO:0000313" key="15">
    <source>
        <dbReference type="EMBL" id="ADU33355.1"/>
    </source>
</evidence>
<dbReference type="EMBL" id="HM175850">
    <property type="protein sequence ID" value="ADU33355.1"/>
    <property type="molecule type" value="mRNA"/>
</dbReference>
<keyword evidence="5 14" id="KW-0732">Signal</keyword>
<keyword evidence="4" id="KW-0964">Secreted</keyword>
<dbReference type="PANTHER" id="PTHR31884:SF9">
    <property type="entry name" value="ENDOPOLYGALACTURONASE D-RELATED"/>
    <property type="match status" value="1"/>
</dbReference>
<dbReference type="EC" id="3.2.1.15" evidence="3"/>
<name>E7CIZ3_LEPDE</name>
<dbReference type="SMART" id="SM00710">
    <property type="entry name" value="PbH1"/>
    <property type="match status" value="4"/>
</dbReference>
<organism evidence="15">
    <name type="scientific">Leptinotarsa decemlineata</name>
    <name type="common">Colorado potato beetle</name>
    <name type="synonym">Doryphora decemlineata</name>
    <dbReference type="NCBI Taxonomy" id="7539"/>
    <lineage>
        <taxon>Eukaryota</taxon>
        <taxon>Metazoa</taxon>
        <taxon>Ecdysozoa</taxon>
        <taxon>Arthropoda</taxon>
        <taxon>Hexapoda</taxon>
        <taxon>Insecta</taxon>
        <taxon>Pterygota</taxon>
        <taxon>Neoptera</taxon>
        <taxon>Endopterygota</taxon>
        <taxon>Coleoptera</taxon>
        <taxon>Polyphaga</taxon>
        <taxon>Cucujiformia</taxon>
        <taxon>Chrysomeloidea</taxon>
        <taxon>Chrysomelidae</taxon>
        <taxon>Chrysomelinae</taxon>
        <taxon>Doryphorini</taxon>
        <taxon>Leptinotarsa</taxon>
    </lineage>
</organism>
<evidence type="ECO:0000256" key="5">
    <source>
        <dbReference type="ARBA" id="ARBA00022729"/>
    </source>
</evidence>
<keyword evidence="10 13" id="KW-0326">Glycosidase</keyword>
<dbReference type="PANTHER" id="PTHR31884">
    <property type="entry name" value="POLYGALACTURONASE"/>
    <property type="match status" value="1"/>
</dbReference>
<evidence type="ECO:0000256" key="11">
    <source>
        <dbReference type="ARBA" id="ARBA00023316"/>
    </source>
</evidence>
<gene>
    <name evidence="15" type="primary">GH28Pect-1</name>
</gene>
<dbReference type="InterPro" id="IPR006626">
    <property type="entry name" value="PbH1"/>
</dbReference>
<keyword evidence="9" id="KW-0325">Glycoprotein</keyword>
<sequence>MCDTLKFFGILGFLVLTSAQPSLNQSASCTISKFSDVSAVLSRCTDIVVSNLTVPGGKILDLDLQSGSTVTFEGTTKFEHALWAGPLVRVKGEKVLVQGATGSVLDGQGALWWDGKGGSVAGKPYFFEIDVSGGSLFKNVFLLNCPHHCVIIASSDTTLTGWTIDNSDGDKHQLGHNTDGFDIINGQNIVITNSTVKNQDDCVAINRGSNMLISNLHCSGSHGLSLSVGFSKHSFSHNKVTNVTFRDSVIVNAGSGIHVKTHTDGGLGEIRNVTYENIYMAGITNSGINIQQDYANGGSTGILNNNIPITSLTLTNVTGHVVGKKALRVKIYCANEGCFDWKWSGVEVLGGRQKNQCTYEPEGFSC</sequence>
<dbReference type="GO" id="GO:0071555">
    <property type="term" value="P:cell wall organization"/>
    <property type="evidence" value="ECO:0007669"/>
    <property type="project" value="UniProtKB-KW"/>
</dbReference>
<dbReference type="AlphaFoldDB" id="E7CIZ3"/>
<dbReference type="InterPro" id="IPR050434">
    <property type="entry name" value="Glycosyl_hydrlase_28"/>
</dbReference>